<evidence type="ECO:0000256" key="1">
    <source>
        <dbReference type="SAM" id="MobiDB-lite"/>
    </source>
</evidence>
<dbReference type="EMBL" id="JAUCMV010000001">
    <property type="protein sequence ID" value="KAK0423833.1"/>
    <property type="molecule type" value="Genomic_DNA"/>
</dbReference>
<protein>
    <submittedName>
        <fullName evidence="2">Uncharacterized protein</fullName>
    </submittedName>
</protein>
<evidence type="ECO:0000313" key="2">
    <source>
        <dbReference type="EMBL" id="KAK0423833.1"/>
    </source>
</evidence>
<keyword evidence="3" id="KW-1185">Reference proteome</keyword>
<evidence type="ECO:0000313" key="3">
    <source>
        <dbReference type="Proteomes" id="UP001175271"/>
    </source>
</evidence>
<sequence>MRRKTLFEARTGSPSFGDTRGDEDDLTRSAKTPRAACSPKPVYLTHVEFARVAVASGRSLRSLSELRIGQTETLWQFPTIADNKMSDARNPMPDAA</sequence>
<dbReference type="AlphaFoldDB" id="A0AA39IGC9"/>
<name>A0AA39IGC9_9BILA</name>
<reference evidence="2" key="1">
    <citation type="submission" date="2023-06" db="EMBL/GenBank/DDBJ databases">
        <title>Genomic analysis of the entomopathogenic nematode Steinernema hermaphroditum.</title>
        <authorList>
            <person name="Schwarz E.M."/>
            <person name="Heppert J.K."/>
            <person name="Baniya A."/>
            <person name="Schwartz H.T."/>
            <person name="Tan C.-H."/>
            <person name="Antoshechkin I."/>
            <person name="Sternberg P.W."/>
            <person name="Goodrich-Blair H."/>
            <person name="Dillman A.R."/>
        </authorList>
    </citation>
    <scope>NUCLEOTIDE SEQUENCE</scope>
    <source>
        <strain evidence="2">PS9179</strain>
        <tissue evidence="2">Whole animal</tissue>
    </source>
</reference>
<organism evidence="2 3">
    <name type="scientific">Steinernema hermaphroditum</name>
    <dbReference type="NCBI Taxonomy" id="289476"/>
    <lineage>
        <taxon>Eukaryota</taxon>
        <taxon>Metazoa</taxon>
        <taxon>Ecdysozoa</taxon>
        <taxon>Nematoda</taxon>
        <taxon>Chromadorea</taxon>
        <taxon>Rhabditida</taxon>
        <taxon>Tylenchina</taxon>
        <taxon>Panagrolaimomorpha</taxon>
        <taxon>Strongyloidoidea</taxon>
        <taxon>Steinernematidae</taxon>
        <taxon>Steinernema</taxon>
    </lineage>
</organism>
<comment type="caution">
    <text evidence="2">The sequence shown here is derived from an EMBL/GenBank/DDBJ whole genome shotgun (WGS) entry which is preliminary data.</text>
</comment>
<proteinExistence type="predicted"/>
<feature type="region of interest" description="Disordered" evidence="1">
    <location>
        <begin position="1"/>
        <end position="36"/>
    </location>
</feature>
<gene>
    <name evidence="2" type="ORF">QR680_008356</name>
</gene>
<dbReference type="Proteomes" id="UP001175271">
    <property type="component" value="Unassembled WGS sequence"/>
</dbReference>
<accession>A0AA39IGC9</accession>